<comment type="caution">
    <text evidence="1">The sequence shown here is derived from an EMBL/GenBank/DDBJ whole genome shotgun (WGS) entry which is preliminary data.</text>
</comment>
<evidence type="ECO:0000313" key="1">
    <source>
        <dbReference type="EMBL" id="GCB37055.1"/>
    </source>
</evidence>
<name>A0A401LZZ5_9BACE</name>
<reference evidence="1 2" key="1">
    <citation type="submission" date="2018-10" db="EMBL/GenBank/DDBJ databases">
        <title>Draft Genome Sequence of Bacteroides sp. KCTC 15687.</title>
        <authorList>
            <person name="Yu S.Y."/>
            <person name="Kim J.S."/>
            <person name="Oh B.S."/>
            <person name="Park S.H."/>
            <person name="Kang S.W."/>
            <person name="Park J.E."/>
            <person name="Choi S.H."/>
            <person name="Han K.I."/>
            <person name="Lee K.C."/>
            <person name="Eom M.K."/>
            <person name="Suh M.K."/>
            <person name="Lee D.H."/>
            <person name="Yoon H."/>
            <person name="Kim B."/>
            <person name="Yang S.J."/>
            <person name="Lee J.S."/>
            <person name="Lee J.H."/>
        </authorList>
    </citation>
    <scope>NUCLEOTIDE SEQUENCE [LARGE SCALE GENOMIC DNA]</scope>
    <source>
        <strain evidence="1 2">KCTC 15687</strain>
    </source>
</reference>
<dbReference type="EMBL" id="BHWB01000019">
    <property type="protein sequence ID" value="GCB37055.1"/>
    <property type="molecule type" value="Genomic_DNA"/>
</dbReference>
<proteinExistence type="predicted"/>
<dbReference type="Proteomes" id="UP000288079">
    <property type="component" value="Unassembled WGS sequence"/>
</dbReference>
<keyword evidence="2" id="KW-1185">Reference proteome</keyword>
<protein>
    <submittedName>
        <fullName evidence="1">Uncharacterized protein</fullName>
    </submittedName>
</protein>
<organism evidence="1 2">
    <name type="scientific">Bacteroides faecalis</name>
    <dbReference type="NCBI Taxonomy" id="2447885"/>
    <lineage>
        <taxon>Bacteria</taxon>
        <taxon>Pseudomonadati</taxon>
        <taxon>Bacteroidota</taxon>
        <taxon>Bacteroidia</taxon>
        <taxon>Bacteroidales</taxon>
        <taxon>Bacteroidaceae</taxon>
        <taxon>Bacteroides</taxon>
    </lineage>
</organism>
<dbReference type="AlphaFoldDB" id="A0A401LZZ5"/>
<dbReference type="RefSeq" id="WP_125042514.1">
    <property type="nucleotide sequence ID" value="NZ_BHWB01000019.1"/>
</dbReference>
<sequence>MEVLTVFFEAIDNILIGYTKRGKCELPEFLDKILKREDISSILSKVRDSKEISQEAIQEAINNFTDLISPDEIPEGPMKLWEEEQPPLEHMVPDVSLDVEFQCVELLRNKLFSLAANDRILYASMFAKEFDSKLFNTIDNLAMIDEKGYDITFTENSVISFMNVMIEIFADFNIDIVDYLQKKSDCDPDFFEYKNFRDKRFVKTNGKVGESLHEPSNYQYNIDKLTQIYSFCNGDAFKIGFDEFIKAVSTADFSSIYNEKETKKAKTSFVISIIKDYVTPEEWYKKAANSINLTPSKCSGANVKSWADDIIFAIR</sequence>
<evidence type="ECO:0000313" key="2">
    <source>
        <dbReference type="Proteomes" id="UP000288079"/>
    </source>
</evidence>
<dbReference type="OrthoDB" id="10006797at2"/>
<gene>
    <name evidence="1" type="ORF">KGMB02408_40000</name>
</gene>
<accession>A0A401LZZ5</accession>